<feature type="compositionally biased region" description="Low complexity" evidence="1">
    <location>
        <begin position="968"/>
        <end position="994"/>
    </location>
</feature>
<keyword evidence="2" id="KW-0812">Transmembrane</keyword>
<evidence type="ECO:0000256" key="2">
    <source>
        <dbReference type="SAM" id="Phobius"/>
    </source>
</evidence>
<dbReference type="OrthoDB" id="10680318at2759"/>
<evidence type="ECO:0000313" key="3">
    <source>
        <dbReference type="EMBL" id="PHJ20303.1"/>
    </source>
</evidence>
<feature type="compositionally biased region" description="Basic and acidic residues" evidence="1">
    <location>
        <begin position="821"/>
        <end position="846"/>
    </location>
</feature>
<evidence type="ECO:0000313" key="4">
    <source>
        <dbReference type="Proteomes" id="UP000221165"/>
    </source>
</evidence>
<accession>A0A2C6KWF7</accession>
<gene>
    <name evidence="3" type="ORF">CSUI_005864</name>
</gene>
<dbReference type="Proteomes" id="UP000221165">
    <property type="component" value="Unassembled WGS sequence"/>
</dbReference>
<feature type="region of interest" description="Disordered" evidence="1">
    <location>
        <begin position="1106"/>
        <end position="1129"/>
    </location>
</feature>
<feature type="region of interest" description="Disordered" evidence="1">
    <location>
        <begin position="294"/>
        <end position="313"/>
    </location>
</feature>
<protein>
    <recommendedName>
        <fullName evidence="5">Transmembrane protein</fullName>
    </recommendedName>
</protein>
<feature type="region of interest" description="Disordered" evidence="1">
    <location>
        <begin position="666"/>
        <end position="696"/>
    </location>
</feature>
<dbReference type="EMBL" id="MIGC01002884">
    <property type="protein sequence ID" value="PHJ20303.1"/>
    <property type="molecule type" value="Genomic_DNA"/>
</dbReference>
<feature type="compositionally biased region" description="Basic and acidic residues" evidence="1">
    <location>
        <begin position="667"/>
        <end position="696"/>
    </location>
</feature>
<reference evidence="3 4" key="1">
    <citation type="journal article" date="2017" name="Int. J. Parasitol.">
        <title>The genome of the protozoan parasite Cystoisospora suis and a reverse vaccinology approach to identify vaccine candidates.</title>
        <authorList>
            <person name="Palmieri N."/>
            <person name="Shrestha A."/>
            <person name="Ruttkowski B."/>
            <person name="Beck T."/>
            <person name="Vogl C."/>
            <person name="Tomley F."/>
            <person name="Blake D.P."/>
            <person name="Joachim A."/>
        </authorList>
    </citation>
    <scope>NUCLEOTIDE SEQUENCE [LARGE SCALE GENOMIC DNA]</scope>
    <source>
        <strain evidence="3 4">Wien I</strain>
    </source>
</reference>
<evidence type="ECO:0008006" key="5">
    <source>
        <dbReference type="Google" id="ProtNLM"/>
    </source>
</evidence>
<keyword evidence="2" id="KW-0472">Membrane</keyword>
<feature type="transmembrane region" description="Helical" evidence="2">
    <location>
        <begin position="105"/>
        <end position="121"/>
    </location>
</feature>
<dbReference type="GeneID" id="94429242"/>
<sequence>MGETRVLEGPLFFLFSFIFPPRNLSHGCCSCSSEESSKRTRASLLQHGGHSVFLWSPSFPFLLFSHSFYPSRHFFHKLSMSQRQDRREASHCLPFQTVRQRSRALAYKAIVITFFLFFFLVKKHEIIKSYREGERNELVLLFSVEALSSSSSPFTGRHSQDFSSLSLSSTPDTISGNLLSTVRITSQTSAQRGQQTLSPCIRCDGRQEKNLNGDIFKAPLSKRFLSHSLPSSSLFLNEKRENPRRGRRTAREKHESKTVSLASLDSATSSPLKPLSPLRSFPLSKSSSPVQALLSPSLSSSSSSSPYPHHSESFSTSHLSSSSSFSFSSSSSSPPLSSSFPVHLPVSTSSAHESNRSSLAISLRTFLSRLCKTTSHPRLSLHFTGDFCLSPSLSPKRKSITHARLEDRAEGQLFPFPFCEKEKANNFDGEHDSPACICLLKSVFTCTPRHTTDTSSIFSLKIPHRRKGIIDGGQNRATPLTRLPLGWIFLDIFRRERKERRREMNDSERERLHVSLQQPQRARKEIGDSSCREREGKRTSKESLSILLTVASFSLLLYLLCTAVFCFIPSTIHSRRKRVACHPLLVLRRNREDAEEEREGGGFIMRWQRSFKWGTLKENLLKSSSWGERQHLFLSKLTSFISRLFHRAVSSSPPYLLSRYCMKSKSRKEGKGEEPRRESSSHGVQSDRDRIDLQEEEAAREKIKNGCLREMEEERREERRVLLKGKTIDGDGRDEKGGSYTMEKEKVGKTKNEDDGKNEQVATVEEDEGEAVEEGDGNGEERITDSPFTRSLCEGGGDKETDGVVQQFSSSLSSSSCPASFDHERGSVSERRAEEEEEEEGKREEGDLSLQTHHISSPRGVELRDEVRVVPHEDMETANHEERKTEMQNVVREKIHKERETHRGEERDSYHIDGKREDGEERKRLRNLLQHVSAWHTQQAELRCHEIFRRIFTSFQRQQHLQEKRPNLSPSLSESLSSRQIASSSSSPLPNFSSSSSLLMCKDKTGASCRRSKTADLPLALPGWHRRGGIRKKDEEFFSSSSPLSSLSHHSFHSPSNQSNWIVLRSTEKRPLGCLVYLDTPLGRTAAVPRSAAIFSPSSSSSALLVSESSNENKEKEGPTPSTFTSSSSFSPSYLSTEEIPWVSFAALQRQFRREGEKGVRRLWFDKYPVNFEDFYSQAPLHVSRKAMPIYLSIYLYCMHLFPSFSFSFFTLQVLLLRSFLDHPNSISCVLFLLSSSLVYATRNQMRASLLQFLQSSLVWHHYALWSPILKNLPLPLLLVLIRLAYSGVCTGHKALREAVFETLSNLEGKLLEQSLCIS</sequence>
<feature type="region of interest" description="Disordered" evidence="1">
    <location>
        <begin position="726"/>
        <end position="852"/>
    </location>
</feature>
<keyword evidence="2" id="KW-1133">Transmembrane helix</keyword>
<feature type="compositionally biased region" description="Low complexity" evidence="1">
    <location>
        <begin position="1119"/>
        <end position="1129"/>
    </location>
</feature>
<feature type="compositionally biased region" description="Basic and acidic residues" evidence="1">
    <location>
        <begin position="522"/>
        <end position="536"/>
    </location>
</feature>
<dbReference type="VEuPathDB" id="ToxoDB:CSUI_005864"/>
<comment type="caution">
    <text evidence="3">The sequence shown here is derived from an EMBL/GenBank/DDBJ whole genome shotgun (WGS) entry which is preliminary data.</text>
</comment>
<dbReference type="RefSeq" id="XP_067921993.1">
    <property type="nucleotide sequence ID" value="XM_068066031.1"/>
</dbReference>
<proteinExistence type="predicted"/>
<feature type="compositionally biased region" description="Basic and acidic residues" evidence="1">
    <location>
        <begin position="502"/>
        <end position="513"/>
    </location>
</feature>
<evidence type="ECO:0000256" key="1">
    <source>
        <dbReference type="SAM" id="MobiDB-lite"/>
    </source>
</evidence>
<organism evidence="3 4">
    <name type="scientific">Cystoisospora suis</name>
    <dbReference type="NCBI Taxonomy" id="483139"/>
    <lineage>
        <taxon>Eukaryota</taxon>
        <taxon>Sar</taxon>
        <taxon>Alveolata</taxon>
        <taxon>Apicomplexa</taxon>
        <taxon>Conoidasida</taxon>
        <taxon>Coccidia</taxon>
        <taxon>Eucoccidiorida</taxon>
        <taxon>Eimeriorina</taxon>
        <taxon>Sarcocystidae</taxon>
        <taxon>Cystoisospora</taxon>
    </lineage>
</organism>
<feature type="region of interest" description="Disordered" evidence="1">
    <location>
        <begin position="891"/>
        <end position="920"/>
    </location>
</feature>
<feature type="compositionally biased region" description="Basic and acidic residues" evidence="1">
    <location>
        <begin position="726"/>
        <end position="758"/>
    </location>
</feature>
<feature type="transmembrane region" description="Helical" evidence="2">
    <location>
        <begin position="1194"/>
        <end position="1217"/>
    </location>
</feature>
<keyword evidence="4" id="KW-1185">Reference proteome</keyword>
<feature type="transmembrane region" description="Helical" evidence="2">
    <location>
        <begin position="544"/>
        <end position="568"/>
    </location>
</feature>
<feature type="region of interest" description="Disordered" evidence="1">
    <location>
        <begin position="235"/>
        <end position="273"/>
    </location>
</feature>
<feature type="transmembrane region" description="Helical" evidence="2">
    <location>
        <begin position="1223"/>
        <end position="1242"/>
    </location>
</feature>
<name>A0A2C6KWF7_9APIC</name>
<feature type="region of interest" description="Disordered" evidence="1">
    <location>
        <begin position="502"/>
        <end position="536"/>
    </location>
</feature>
<feature type="compositionally biased region" description="Acidic residues" evidence="1">
    <location>
        <begin position="764"/>
        <end position="778"/>
    </location>
</feature>
<feature type="region of interest" description="Disordered" evidence="1">
    <location>
        <begin position="962"/>
        <end position="994"/>
    </location>
</feature>
<feature type="compositionally biased region" description="Polar residues" evidence="1">
    <location>
        <begin position="258"/>
        <end position="268"/>
    </location>
</feature>